<feature type="transmembrane region" description="Helical" evidence="5">
    <location>
        <begin position="78"/>
        <end position="97"/>
    </location>
</feature>
<dbReference type="InterPro" id="IPR025423">
    <property type="entry name" value="TMEM205-like"/>
</dbReference>
<dbReference type="KEGG" id="nzl:D0T92_04995"/>
<sequence>MKKWIAVLIGAWLGLQLSAGYLFAPLLFQHLDKMQAGNIAGISFNITSYIGIVVWLLAYIANRKNTRHNYGRSFSGKAIMLLLLLIIANQFLVTPVIEAYKTNTSNWLLSLVGGSFGLWHGTSSIIYMACSLLALILVFRLTALEER</sequence>
<evidence type="ECO:0000256" key="5">
    <source>
        <dbReference type="SAM" id="Phobius"/>
    </source>
</evidence>
<evidence type="ECO:0000256" key="3">
    <source>
        <dbReference type="ARBA" id="ARBA00022989"/>
    </source>
</evidence>
<evidence type="ECO:0000313" key="7">
    <source>
        <dbReference type="EMBL" id="QEY25954.1"/>
    </source>
</evidence>
<dbReference type="Pfam" id="PF13664">
    <property type="entry name" value="DUF4149"/>
    <property type="match status" value="1"/>
</dbReference>
<evidence type="ECO:0000256" key="1">
    <source>
        <dbReference type="ARBA" id="ARBA00004370"/>
    </source>
</evidence>
<accession>A0A5J6PUN8</accession>
<keyword evidence="3 5" id="KW-1133">Transmembrane helix</keyword>
<evidence type="ECO:0000259" key="6">
    <source>
        <dbReference type="Pfam" id="PF13664"/>
    </source>
</evidence>
<dbReference type="OrthoDB" id="5797290at2"/>
<dbReference type="GO" id="GO:0016020">
    <property type="term" value="C:membrane"/>
    <property type="evidence" value="ECO:0007669"/>
    <property type="project" value="UniProtKB-SubCell"/>
</dbReference>
<proteinExistence type="predicted"/>
<keyword evidence="2 5" id="KW-0812">Transmembrane</keyword>
<evidence type="ECO:0000256" key="4">
    <source>
        <dbReference type="ARBA" id="ARBA00023136"/>
    </source>
</evidence>
<gene>
    <name evidence="7" type="ORF">D0T92_04995</name>
</gene>
<comment type="subcellular location">
    <subcellularLocation>
        <location evidence="1">Membrane</location>
    </subcellularLocation>
</comment>
<evidence type="ECO:0000256" key="2">
    <source>
        <dbReference type="ARBA" id="ARBA00022692"/>
    </source>
</evidence>
<dbReference type="Proteomes" id="UP000325713">
    <property type="component" value="Chromosome"/>
</dbReference>
<protein>
    <submittedName>
        <fullName evidence="7">DUF4149 domain-containing protein</fullName>
    </submittedName>
</protein>
<dbReference type="RefSeq" id="WP_151050791.1">
    <property type="nucleotide sequence ID" value="NZ_CP031700.1"/>
</dbReference>
<keyword evidence="8" id="KW-1185">Reference proteome</keyword>
<dbReference type="AlphaFoldDB" id="A0A5J6PUN8"/>
<feature type="transmembrane region" description="Helical" evidence="5">
    <location>
        <begin position="117"/>
        <end position="139"/>
    </location>
</feature>
<organism evidence="7 8">
    <name type="scientific">Neisseria zalophi</name>
    <dbReference type="NCBI Taxonomy" id="640030"/>
    <lineage>
        <taxon>Bacteria</taxon>
        <taxon>Pseudomonadati</taxon>
        <taxon>Pseudomonadota</taxon>
        <taxon>Betaproteobacteria</taxon>
        <taxon>Neisseriales</taxon>
        <taxon>Neisseriaceae</taxon>
        <taxon>Neisseria</taxon>
    </lineage>
</organism>
<name>A0A5J6PUN8_9NEIS</name>
<keyword evidence="4 5" id="KW-0472">Membrane</keyword>
<dbReference type="EMBL" id="CP031700">
    <property type="protein sequence ID" value="QEY25954.1"/>
    <property type="molecule type" value="Genomic_DNA"/>
</dbReference>
<reference evidence="7 8" key="1">
    <citation type="submission" date="2018-08" db="EMBL/GenBank/DDBJ databases">
        <title>Neisseria zalophi ATCC BAA-2455 complete genome.</title>
        <authorList>
            <person name="Veseli I.A."/>
            <person name="Buttler R."/>
            <person name="Mascarenhas dos Santos A.C."/>
            <person name="Pombert J.-F."/>
        </authorList>
    </citation>
    <scope>NUCLEOTIDE SEQUENCE [LARGE SCALE GENOMIC DNA]</scope>
    <source>
        <strain evidence="7 8">ATCC BAA-2455</strain>
    </source>
</reference>
<evidence type="ECO:0000313" key="8">
    <source>
        <dbReference type="Proteomes" id="UP000325713"/>
    </source>
</evidence>
<feature type="domain" description="TMEM205-like" evidence="6">
    <location>
        <begin position="8"/>
        <end position="102"/>
    </location>
</feature>
<feature type="transmembrane region" description="Helical" evidence="5">
    <location>
        <begin position="36"/>
        <end position="58"/>
    </location>
</feature>